<keyword evidence="3" id="KW-0732">Signal</keyword>
<feature type="non-terminal residue" evidence="6">
    <location>
        <position position="871"/>
    </location>
</feature>
<evidence type="ECO:0000256" key="1">
    <source>
        <dbReference type="ARBA" id="ARBA00022630"/>
    </source>
</evidence>
<accession>A0A261XZD2</accession>
<keyword evidence="2" id="KW-0274">FAD</keyword>
<dbReference type="InterPro" id="IPR036188">
    <property type="entry name" value="FAD/NAD-bd_sf"/>
</dbReference>
<feature type="chain" id="PRO_5012221498" description="FAD/NAD(P)-binding domain-containing protein" evidence="3">
    <location>
        <begin position="20"/>
        <end position="871"/>
    </location>
</feature>
<dbReference type="Gene3D" id="2.130.10.10">
    <property type="entry name" value="YVTN repeat-like/Quinoprotein amine dehydrogenase"/>
    <property type="match status" value="1"/>
</dbReference>
<evidence type="ECO:0000259" key="4">
    <source>
        <dbReference type="Pfam" id="PF02852"/>
    </source>
</evidence>
<keyword evidence="7" id="KW-1185">Reference proteome</keyword>
<dbReference type="AlphaFoldDB" id="A0A261XZD2"/>
<dbReference type="PRINTS" id="PR00368">
    <property type="entry name" value="FADPNR"/>
</dbReference>
<feature type="domain" description="Pyridine nucleotide-disulphide oxidoreductase dimerisation" evidence="4">
    <location>
        <begin position="736"/>
        <end position="809"/>
    </location>
</feature>
<dbReference type="Pfam" id="PF02852">
    <property type="entry name" value="Pyr_redox_dim"/>
    <property type="match status" value="1"/>
</dbReference>
<dbReference type="InterPro" id="IPR004099">
    <property type="entry name" value="Pyr_nucl-diS_OxRdtase_dimer"/>
</dbReference>
<evidence type="ECO:0008006" key="8">
    <source>
        <dbReference type="Google" id="ProtNLM"/>
    </source>
</evidence>
<dbReference type="InterPro" id="IPR016156">
    <property type="entry name" value="FAD/NAD-linked_Rdtase_dimer_sf"/>
</dbReference>
<dbReference type="EMBL" id="MVBO01000071">
    <property type="protein sequence ID" value="OZJ03729.1"/>
    <property type="molecule type" value="Genomic_DNA"/>
</dbReference>
<dbReference type="PRINTS" id="PR00411">
    <property type="entry name" value="PNDRDTASEI"/>
</dbReference>
<evidence type="ECO:0000313" key="7">
    <source>
        <dbReference type="Proteomes" id="UP000242875"/>
    </source>
</evidence>
<proteinExistence type="predicted"/>
<dbReference type="SUPFAM" id="SSF51905">
    <property type="entry name" value="FAD/NAD(P)-binding domain"/>
    <property type="match status" value="1"/>
</dbReference>
<feature type="domain" description="FAD/NAD(P)-binding" evidence="5">
    <location>
        <begin position="395"/>
        <end position="712"/>
    </location>
</feature>
<name>A0A261XZD2_9FUNG</name>
<gene>
    <name evidence="6" type="ORF">BZG36_04158</name>
</gene>
<dbReference type="InterPro" id="IPR023753">
    <property type="entry name" value="FAD/NAD-binding_dom"/>
</dbReference>
<dbReference type="SUPFAM" id="SSF55424">
    <property type="entry name" value="FAD/NAD-linked reductases, dimerisation (C-terminal) domain"/>
    <property type="match status" value="1"/>
</dbReference>
<dbReference type="SUPFAM" id="SSF69322">
    <property type="entry name" value="Tricorn protease domain 2"/>
    <property type="match status" value="1"/>
</dbReference>
<sequence>MRMHLFNATVISLAALAIATPVRRNSNWSNWSNWGNAPKAVYFITDENKQDNQVVALKADSSTGKVEYAAKYPTGGLGLAGSTSMGVAAPDPTFGQGAIQVSGNYLFAVNPGSNTLSFFLIDPFEPTKLTLVGKPADTRGEFPLSVAYSHKLNIVNPRTGLSYVGGYERPFGLNQTTPPMGPPGTVSDVFFAKDSSAVLVTAKGNGKAGSTGSVWAYGISEENGHPTIKRDAVVSYPKGTALLFGSVVISEDEIVSTDPAYGAAILSYNRETYIASTKSLVKVRKQGAICWNAYSRKTGNVYTLDPATGTVTELSTNGNILRSLSYNTTAAGILDGKVGGDYLYIVDPFKATGVTQIVVIDVSSEELQNVQIYTVPQASGAGIFSTGLAVFPAHAVVIGSGQGGTPLATALAKAGRKTALIEHIHVGGTCINEGCTPTKTMVASARVAYLAKRSGDYGVIADVKPKIDMTIVQKRRRGIVESFRGGSEGRLKSTDGLDLLMGRATFTGKKELRVAMNDGSTLDVDAESIFINVGARPSMPKLEGIENVEVLNSTTIMELEEVPEHLLVIGGGYVGLEFAQMFHRYGSKVTVIQRNAHLLGREDNDIADAVANILREDGINICLNTTPVKVEKAADGTIHLTVQGEHEQVLTGSHLLAAAGRTSNANTLNLEFIGVALDQHGFIKVNDRLETNIAGIYAMGDVKGGPQFTHISYDDFRILKTNIMEKGAATIKDRMVPYTVFMDPQLGRVGMSESEARKQGRNIHVASMPMSWVARALEVDESRGLMKVIVDADNGRILGCAVLGLEGVDGSLNTIAELNWARSRNVRASIFSKFGIEDGPPLGSTITVPQLSDRSYTENECEIAAQLGERT</sequence>
<dbReference type="InterPro" id="IPR015943">
    <property type="entry name" value="WD40/YVTN_repeat-like_dom_sf"/>
</dbReference>
<reference evidence="6 7" key="1">
    <citation type="journal article" date="2017" name="Mycologia">
        <title>Bifiguratus adelaidae, gen. et sp. nov., a new member of Mucoromycotina in endophytic and soil-dwelling habitats.</title>
        <authorList>
            <person name="Torres-Cruz T.J."/>
            <person name="Billingsley Tobias T.L."/>
            <person name="Almatruk M."/>
            <person name="Hesse C."/>
            <person name="Kuske C.R."/>
            <person name="Desiro A."/>
            <person name="Benucci G.M."/>
            <person name="Bonito G."/>
            <person name="Stajich J.E."/>
            <person name="Dunlap C."/>
            <person name="Arnold A.E."/>
            <person name="Porras-Alfaro A."/>
        </authorList>
    </citation>
    <scope>NUCLEOTIDE SEQUENCE [LARGE SCALE GENOMIC DNA]</scope>
    <source>
        <strain evidence="6 7">AZ0501</strain>
    </source>
</reference>
<dbReference type="Gene3D" id="3.30.390.30">
    <property type="match status" value="1"/>
</dbReference>
<dbReference type="PANTHER" id="PTHR43014">
    <property type="entry name" value="MERCURIC REDUCTASE"/>
    <property type="match status" value="1"/>
</dbReference>
<evidence type="ECO:0000259" key="5">
    <source>
        <dbReference type="Pfam" id="PF07992"/>
    </source>
</evidence>
<dbReference type="PANTHER" id="PTHR43014:SF2">
    <property type="entry name" value="MERCURIC REDUCTASE"/>
    <property type="match status" value="1"/>
</dbReference>
<dbReference type="GO" id="GO:0050660">
    <property type="term" value="F:flavin adenine dinucleotide binding"/>
    <property type="evidence" value="ECO:0007669"/>
    <property type="project" value="TreeGrafter"/>
</dbReference>
<dbReference type="OrthoDB" id="361797at2759"/>
<organism evidence="6 7">
    <name type="scientific">Bifiguratus adelaidae</name>
    <dbReference type="NCBI Taxonomy" id="1938954"/>
    <lineage>
        <taxon>Eukaryota</taxon>
        <taxon>Fungi</taxon>
        <taxon>Fungi incertae sedis</taxon>
        <taxon>Mucoromycota</taxon>
        <taxon>Mucoromycotina</taxon>
        <taxon>Endogonomycetes</taxon>
        <taxon>Endogonales</taxon>
        <taxon>Endogonales incertae sedis</taxon>
        <taxon>Bifiguratus</taxon>
    </lineage>
</organism>
<protein>
    <recommendedName>
        <fullName evidence="8">FAD/NAD(P)-binding domain-containing protein</fullName>
    </recommendedName>
</protein>
<comment type="caution">
    <text evidence="6">The sequence shown here is derived from an EMBL/GenBank/DDBJ whole genome shotgun (WGS) entry which is preliminary data.</text>
</comment>
<dbReference type="Pfam" id="PF07992">
    <property type="entry name" value="Pyr_redox_2"/>
    <property type="match status" value="1"/>
</dbReference>
<evidence type="ECO:0000256" key="2">
    <source>
        <dbReference type="ARBA" id="ARBA00022827"/>
    </source>
</evidence>
<evidence type="ECO:0000256" key="3">
    <source>
        <dbReference type="SAM" id="SignalP"/>
    </source>
</evidence>
<dbReference type="Gene3D" id="3.50.50.60">
    <property type="entry name" value="FAD/NAD(P)-binding domain"/>
    <property type="match status" value="2"/>
</dbReference>
<dbReference type="Proteomes" id="UP000242875">
    <property type="component" value="Unassembled WGS sequence"/>
</dbReference>
<evidence type="ECO:0000313" key="6">
    <source>
        <dbReference type="EMBL" id="OZJ03729.1"/>
    </source>
</evidence>
<keyword evidence="1" id="KW-0285">Flavoprotein</keyword>
<feature type="signal peptide" evidence="3">
    <location>
        <begin position="1"/>
        <end position="19"/>
    </location>
</feature>
<dbReference type="GO" id="GO:0003955">
    <property type="term" value="F:NAD(P)H dehydrogenase (quinone) activity"/>
    <property type="evidence" value="ECO:0007669"/>
    <property type="project" value="TreeGrafter"/>
</dbReference>